<organism evidence="1 2">
    <name type="scientific">Bacillus cereus</name>
    <dbReference type="NCBI Taxonomy" id="1396"/>
    <lineage>
        <taxon>Bacteria</taxon>
        <taxon>Bacillati</taxon>
        <taxon>Bacillota</taxon>
        <taxon>Bacilli</taxon>
        <taxon>Bacillales</taxon>
        <taxon>Bacillaceae</taxon>
        <taxon>Bacillus</taxon>
        <taxon>Bacillus cereus group</taxon>
    </lineage>
</organism>
<dbReference type="AlphaFoldDB" id="A0A2A7HZK7"/>
<sequence>MLHRVDIIKQIFIICPQLIGSVAKLKKQVKLHGYLDETYIYVKGEVINETPPFWYIRIY</sequence>
<dbReference type="RefSeq" id="WP_141436295.1">
    <property type="nucleotide sequence ID" value="NZ_NVLK01000016.1"/>
</dbReference>
<evidence type="ECO:0000313" key="1">
    <source>
        <dbReference type="EMBL" id="PEC22619.1"/>
    </source>
</evidence>
<proteinExistence type="predicted"/>
<protein>
    <submittedName>
        <fullName evidence="1">Uncharacterized protein</fullName>
    </submittedName>
</protein>
<reference evidence="1 2" key="1">
    <citation type="submission" date="2017-09" db="EMBL/GenBank/DDBJ databases">
        <title>Large-scale bioinformatics analysis of Bacillus genomes uncovers conserved roles of natural products in bacterial physiology.</title>
        <authorList>
            <consortium name="Agbiome Team Llc"/>
            <person name="Bleich R.M."/>
            <person name="Grubbs K.J."/>
            <person name="Santa Maria K.C."/>
            <person name="Allen S.E."/>
            <person name="Farag S."/>
            <person name="Shank E.A."/>
            <person name="Bowers A."/>
        </authorList>
    </citation>
    <scope>NUCLEOTIDE SEQUENCE [LARGE SCALE GENOMIC DNA]</scope>
    <source>
        <strain evidence="1 2">AFS096845</strain>
    </source>
</reference>
<name>A0A2A7HZK7_BACCE</name>
<dbReference type="EMBL" id="NVLK01000016">
    <property type="protein sequence ID" value="PEC22619.1"/>
    <property type="molecule type" value="Genomic_DNA"/>
</dbReference>
<comment type="caution">
    <text evidence="1">The sequence shown here is derived from an EMBL/GenBank/DDBJ whole genome shotgun (WGS) entry which is preliminary data.</text>
</comment>
<evidence type="ECO:0000313" key="2">
    <source>
        <dbReference type="Proteomes" id="UP000220006"/>
    </source>
</evidence>
<dbReference type="Proteomes" id="UP000220006">
    <property type="component" value="Unassembled WGS sequence"/>
</dbReference>
<gene>
    <name evidence="1" type="ORF">COM96_07515</name>
</gene>
<accession>A0A2A7HZK7</accession>